<organism evidence="3 4">
    <name type="scientific">Leptospira wolffii</name>
    <dbReference type="NCBI Taxonomy" id="409998"/>
    <lineage>
        <taxon>Bacteria</taxon>
        <taxon>Pseudomonadati</taxon>
        <taxon>Spirochaetota</taxon>
        <taxon>Spirochaetia</taxon>
        <taxon>Leptospirales</taxon>
        <taxon>Leptospiraceae</taxon>
        <taxon>Leptospira</taxon>
    </lineage>
</organism>
<accession>A0A2M9ZGW4</accession>
<keyword evidence="2" id="KW-0874">Quinone</keyword>
<comment type="catalytic activity">
    <reaction evidence="2">
        <text>a quinone + NADH + 5 H(+)(in) = a quinol + NAD(+) + 4 H(+)(out)</text>
        <dbReference type="Rhea" id="RHEA:57888"/>
        <dbReference type="ChEBI" id="CHEBI:15378"/>
        <dbReference type="ChEBI" id="CHEBI:24646"/>
        <dbReference type="ChEBI" id="CHEBI:57540"/>
        <dbReference type="ChEBI" id="CHEBI:57945"/>
        <dbReference type="ChEBI" id="CHEBI:132124"/>
    </reaction>
</comment>
<dbReference type="PANTHER" id="PTHR33269">
    <property type="entry name" value="NADH-UBIQUINONE OXIDOREDUCTASE CHAIN 6"/>
    <property type="match status" value="1"/>
</dbReference>
<dbReference type="GO" id="GO:0008137">
    <property type="term" value="F:NADH dehydrogenase (ubiquinone) activity"/>
    <property type="evidence" value="ECO:0007669"/>
    <property type="project" value="UniProtKB-UniRule"/>
</dbReference>
<feature type="transmembrane region" description="Helical" evidence="2">
    <location>
        <begin position="64"/>
        <end position="84"/>
    </location>
</feature>
<evidence type="ECO:0000313" key="4">
    <source>
        <dbReference type="Proteomes" id="UP000231912"/>
    </source>
</evidence>
<dbReference type="PANTHER" id="PTHR33269:SF17">
    <property type="entry name" value="NADH-UBIQUINONE OXIDOREDUCTASE CHAIN 6"/>
    <property type="match status" value="1"/>
</dbReference>
<dbReference type="InterPro" id="IPR042106">
    <property type="entry name" value="Nuo/plastoQ_OxRdtase_6_NuoJ"/>
</dbReference>
<dbReference type="GO" id="GO:0005886">
    <property type="term" value="C:plasma membrane"/>
    <property type="evidence" value="ECO:0007669"/>
    <property type="project" value="UniProtKB-SubCell"/>
</dbReference>
<reference evidence="3 4" key="1">
    <citation type="submission" date="2017-07" db="EMBL/GenBank/DDBJ databases">
        <title>Leptospira spp. isolated from tropical soils.</title>
        <authorList>
            <person name="Thibeaux R."/>
            <person name="Iraola G."/>
            <person name="Ferres I."/>
            <person name="Bierque E."/>
            <person name="Girault D."/>
            <person name="Soupe-Gilbert M.-E."/>
            <person name="Picardeau M."/>
            <person name="Goarant C."/>
        </authorList>
    </citation>
    <scope>NUCLEOTIDE SEQUENCE [LARGE SCALE GENOMIC DNA]</scope>
    <source>
        <strain evidence="3 4">FH2-C-A2</strain>
    </source>
</reference>
<gene>
    <name evidence="3" type="ORF">CH371_06570</name>
</gene>
<dbReference type="GO" id="GO:0048038">
    <property type="term" value="F:quinone binding"/>
    <property type="evidence" value="ECO:0007669"/>
    <property type="project" value="UniProtKB-UniRule"/>
</dbReference>
<keyword evidence="2" id="KW-0520">NAD</keyword>
<dbReference type="EMBL" id="NPDT01000001">
    <property type="protein sequence ID" value="PJZ67661.1"/>
    <property type="molecule type" value="Genomic_DNA"/>
</dbReference>
<comment type="caution">
    <text evidence="3">The sequence shown here is derived from an EMBL/GenBank/DDBJ whole genome shotgun (WGS) entry which is preliminary data.</text>
</comment>
<dbReference type="AlphaFoldDB" id="A0A2M9ZGW4"/>
<evidence type="ECO:0000313" key="3">
    <source>
        <dbReference type="EMBL" id="PJZ67661.1"/>
    </source>
</evidence>
<comment type="subcellular location">
    <subcellularLocation>
        <location evidence="2">Cell membrane</location>
        <topology evidence="2">Multi-pass membrane protein</topology>
    </subcellularLocation>
</comment>
<proteinExistence type="inferred from homology"/>
<feature type="transmembrane region" description="Helical" evidence="2">
    <location>
        <begin position="12"/>
        <end position="30"/>
    </location>
</feature>
<dbReference type="Proteomes" id="UP000231912">
    <property type="component" value="Unassembled WGS sequence"/>
</dbReference>
<sequence length="204" mass="21573">MVGIFDNPELLLFFIFGGVLIAGALGVVFHPNPISSAVLLVLSFFALAGIYAVIGSVFVATMQVLVYAGAIMVLVVFVLMLLSLHDEGIGQLWNHPLKKILVLSLVVLLGIVLTNAVREGVPNTDSAPKGYSSEGAYQYPLTQKTETEEPDVSVEGNTAVVGTSMFLDYLLPFEIVSVLLLAAVLGAVILGKKNLGKKPGEGES</sequence>
<feature type="transmembrane region" description="Helical" evidence="2">
    <location>
        <begin position="96"/>
        <end position="117"/>
    </location>
</feature>
<keyword evidence="2" id="KW-1133">Transmembrane helix</keyword>
<feature type="transmembrane region" description="Helical" evidence="2">
    <location>
        <begin position="37"/>
        <end position="58"/>
    </location>
</feature>
<feature type="transmembrane region" description="Helical" evidence="2">
    <location>
        <begin position="169"/>
        <end position="190"/>
    </location>
</feature>
<keyword evidence="2" id="KW-0472">Membrane</keyword>
<comment type="function">
    <text evidence="2">NDH-1 shuttles electrons from NADH, via FMN and iron-sulfur (Fe-S) centers, to quinones in the respiratory chain. Couples the redox reaction to proton translocation (for every two electrons transferred, four hydrogen ions are translocated across the cytoplasmic membrane), and thus conserves the redox energy in a proton gradient.</text>
</comment>
<dbReference type="InterPro" id="IPR001457">
    <property type="entry name" value="NADH_UbQ/plastoQ_OxRdtase_su6"/>
</dbReference>
<protein>
    <recommendedName>
        <fullName evidence="2">NADH-quinone oxidoreductase subunit J</fullName>
        <ecNumber evidence="2">7.1.1.-</ecNumber>
    </recommendedName>
</protein>
<dbReference type="Pfam" id="PF00499">
    <property type="entry name" value="Oxidored_q3"/>
    <property type="match status" value="1"/>
</dbReference>
<dbReference type="EC" id="7.1.1.-" evidence="2"/>
<dbReference type="RefSeq" id="WP_100758106.1">
    <property type="nucleotide sequence ID" value="NZ_NPDT01000001.1"/>
</dbReference>
<evidence type="ECO:0000256" key="2">
    <source>
        <dbReference type="RuleBase" id="RU004429"/>
    </source>
</evidence>
<name>A0A2M9ZGW4_9LEPT</name>
<keyword evidence="2" id="KW-0812">Transmembrane</keyword>
<evidence type="ECO:0000256" key="1">
    <source>
        <dbReference type="ARBA" id="ARBA00005698"/>
    </source>
</evidence>
<comment type="similarity">
    <text evidence="1 2">Belongs to the complex I subunit 6 family.</text>
</comment>
<dbReference type="Gene3D" id="1.20.120.1200">
    <property type="entry name" value="NADH-ubiquinone/plastoquinone oxidoreductase chain 6, subunit NuoJ"/>
    <property type="match status" value="1"/>
</dbReference>
<keyword evidence="2" id="KW-1003">Cell membrane</keyword>